<dbReference type="GO" id="GO:0038023">
    <property type="term" value="F:signaling receptor activity"/>
    <property type="evidence" value="ECO:0007669"/>
    <property type="project" value="InterPro"/>
</dbReference>
<comment type="similarity">
    <text evidence="2 14 15">Belongs to the TonB-dependent receptor family.</text>
</comment>
<evidence type="ECO:0000313" key="19">
    <source>
        <dbReference type="Proteomes" id="UP000536835"/>
    </source>
</evidence>
<evidence type="ECO:0000256" key="13">
    <source>
        <dbReference type="ARBA" id="ARBA00023237"/>
    </source>
</evidence>
<evidence type="ECO:0000256" key="2">
    <source>
        <dbReference type="ARBA" id="ARBA00009810"/>
    </source>
</evidence>
<evidence type="ECO:0000256" key="15">
    <source>
        <dbReference type="RuleBase" id="RU003357"/>
    </source>
</evidence>
<evidence type="ECO:0000256" key="5">
    <source>
        <dbReference type="ARBA" id="ARBA00022496"/>
    </source>
</evidence>
<dbReference type="CDD" id="cd01347">
    <property type="entry name" value="ligand_gated_channel"/>
    <property type="match status" value="1"/>
</dbReference>
<evidence type="ECO:0000256" key="14">
    <source>
        <dbReference type="PROSITE-ProRule" id="PRU01360"/>
    </source>
</evidence>
<dbReference type="InterPro" id="IPR039426">
    <property type="entry name" value="TonB-dep_rcpt-like"/>
</dbReference>
<sequence length="698" mass="77448">MLSALLLSTAATQISANASVSASNADIVDEIVVQGRVLYTSQVNALKSPTPILDVPQSLSIIGAEEIVQRGFTSIGEIITYTPGVNNSQGEGHRDAIVFRGVRSTADFFIDGVRDDVQYYRPLYNLEQVEILRGPNALFFGRGGTGGVLNRVMKKADLSEDFTGFRTSVNSFGAYDIWIDTNKTVGENGAFRLNAMYETLDNHRDFFDGERIGINPAFRFEVTPATTIDLSYEYIDHQRFIDRGIPTGADGEPVEALQDIVFGDPELNDDRIEAHLWRAQVQHRFSDSLKGRFSAFYGDYDKFYQNFYAVSYDPQTEVVGLDGYVDTTQRQNFILSGDLVGEFETGSIGHTIVTGVEYIDTVNNNDRFNPVWDQTNDDVEFFDVMRPLMLSGGVGVNASGQTTTVAFSDLNDDTEADVRVTSAYIQDEIALSDQLDLVLGLRFDSFEIDVLNVPADERRSRTDDNIAPRVGLVYKPLENISIYGSYSETFLPRSGEQFANINGAANALDPDEFTNLEAGIKWDFIDGLSLTAAVFQIEQSSPQVADNDPETLDVIDSETNGFELQLQGRVTDRWFITGGYSYLEGEIVDRNGPTGLTPRELPENMFSLWNAFDVTDKFGLGFGVTHQGESFITNANTAVLPSFTRFDAAGYYDINEKLRIQVNIENLTDELYFPNAHSTHQATVAAPLNARFTLSGRF</sequence>
<dbReference type="InterPro" id="IPR010105">
    <property type="entry name" value="TonB_sidphr_rcpt"/>
</dbReference>
<keyword evidence="12 18" id="KW-0675">Receptor</keyword>
<dbReference type="AlphaFoldDB" id="A0A7Y3RMN4"/>
<evidence type="ECO:0000256" key="12">
    <source>
        <dbReference type="ARBA" id="ARBA00023170"/>
    </source>
</evidence>
<dbReference type="GO" id="GO:0015891">
    <property type="term" value="P:siderophore transport"/>
    <property type="evidence" value="ECO:0007669"/>
    <property type="project" value="InterPro"/>
</dbReference>
<evidence type="ECO:0000256" key="4">
    <source>
        <dbReference type="ARBA" id="ARBA00022452"/>
    </source>
</evidence>
<evidence type="ECO:0000313" key="18">
    <source>
        <dbReference type="EMBL" id="NNU16903.1"/>
    </source>
</evidence>
<dbReference type="RefSeq" id="WP_173199813.1">
    <property type="nucleotide sequence ID" value="NZ_JABFCX010000003.1"/>
</dbReference>
<accession>A0A7Y3RMN4</accession>
<keyword evidence="3 14" id="KW-0813">Transport</keyword>
<dbReference type="PROSITE" id="PS52016">
    <property type="entry name" value="TONB_DEPENDENT_REC_3"/>
    <property type="match status" value="1"/>
</dbReference>
<evidence type="ECO:0000256" key="9">
    <source>
        <dbReference type="ARBA" id="ARBA00023065"/>
    </source>
</evidence>
<evidence type="ECO:0000259" key="16">
    <source>
        <dbReference type="Pfam" id="PF00593"/>
    </source>
</evidence>
<comment type="caution">
    <text evidence="18">The sequence shown here is derived from an EMBL/GenBank/DDBJ whole genome shotgun (WGS) entry which is preliminary data.</text>
</comment>
<dbReference type="Proteomes" id="UP000536835">
    <property type="component" value="Unassembled WGS sequence"/>
</dbReference>
<dbReference type="PANTHER" id="PTHR32552">
    <property type="entry name" value="FERRICHROME IRON RECEPTOR-RELATED"/>
    <property type="match status" value="1"/>
</dbReference>
<keyword evidence="5" id="KW-0410">Iron transport</keyword>
<dbReference type="Gene3D" id="2.40.170.20">
    <property type="entry name" value="TonB-dependent receptor, beta-barrel domain"/>
    <property type="match status" value="1"/>
</dbReference>
<keyword evidence="10 15" id="KW-0798">TonB box</keyword>
<keyword evidence="13 14" id="KW-0998">Cell outer membrane</keyword>
<gene>
    <name evidence="18" type="ORF">HK107_11295</name>
</gene>
<keyword evidence="6 14" id="KW-0812">Transmembrane</keyword>
<keyword evidence="4 14" id="KW-1134">Transmembrane beta strand</keyword>
<dbReference type="NCBIfam" id="TIGR01783">
    <property type="entry name" value="TonB-siderophor"/>
    <property type="match status" value="1"/>
</dbReference>
<evidence type="ECO:0000256" key="7">
    <source>
        <dbReference type="ARBA" id="ARBA00022729"/>
    </source>
</evidence>
<reference evidence="18 19" key="1">
    <citation type="submission" date="2020-05" db="EMBL/GenBank/DDBJ databases">
        <title>Parvularcula mediterraneae sp. nov., isolated from polypropylene straw from shallow seawater of the seashore of Laganas in Zakynthos island, Greece.</title>
        <authorList>
            <person name="Szabo I."/>
            <person name="Al-Omari J."/>
            <person name="Rado J."/>
            <person name="Szerdahelyi G.S."/>
        </authorList>
    </citation>
    <scope>NUCLEOTIDE SEQUENCE [LARGE SCALE GENOMIC DNA]</scope>
    <source>
        <strain evidence="18 19">ZS-1/3</strain>
    </source>
</reference>
<keyword evidence="9" id="KW-0406">Ion transport</keyword>
<feature type="domain" description="TonB-dependent receptor plug" evidence="17">
    <location>
        <begin position="52"/>
        <end position="148"/>
    </location>
</feature>
<dbReference type="EMBL" id="JABFCX010000003">
    <property type="protein sequence ID" value="NNU16903.1"/>
    <property type="molecule type" value="Genomic_DNA"/>
</dbReference>
<dbReference type="Gene3D" id="2.170.130.10">
    <property type="entry name" value="TonB-dependent receptor, plug domain"/>
    <property type="match status" value="1"/>
</dbReference>
<dbReference type="InterPro" id="IPR037066">
    <property type="entry name" value="Plug_dom_sf"/>
</dbReference>
<dbReference type="Pfam" id="PF07715">
    <property type="entry name" value="Plug"/>
    <property type="match status" value="1"/>
</dbReference>
<keyword evidence="8" id="KW-0408">Iron</keyword>
<dbReference type="SUPFAM" id="SSF56935">
    <property type="entry name" value="Porins"/>
    <property type="match status" value="1"/>
</dbReference>
<dbReference type="PANTHER" id="PTHR32552:SF68">
    <property type="entry name" value="FERRICHROME OUTER MEMBRANE TRANSPORTER_PHAGE RECEPTOR"/>
    <property type="match status" value="1"/>
</dbReference>
<evidence type="ECO:0000256" key="3">
    <source>
        <dbReference type="ARBA" id="ARBA00022448"/>
    </source>
</evidence>
<dbReference type="InterPro" id="IPR000531">
    <property type="entry name" value="Beta-barrel_TonB"/>
</dbReference>
<dbReference type="GO" id="GO:0015344">
    <property type="term" value="F:siderophore uptake transmembrane transporter activity"/>
    <property type="evidence" value="ECO:0007669"/>
    <property type="project" value="TreeGrafter"/>
</dbReference>
<dbReference type="InterPro" id="IPR036942">
    <property type="entry name" value="Beta-barrel_TonB_sf"/>
</dbReference>
<dbReference type="InterPro" id="IPR012910">
    <property type="entry name" value="Plug_dom"/>
</dbReference>
<evidence type="ECO:0000256" key="6">
    <source>
        <dbReference type="ARBA" id="ARBA00022692"/>
    </source>
</evidence>
<evidence type="ECO:0000259" key="17">
    <source>
        <dbReference type="Pfam" id="PF07715"/>
    </source>
</evidence>
<evidence type="ECO:0000256" key="1">
    <source>
        <dbReference type="ARBA" id="ARBA00004571"/>
    </source>
</evidence>
<keyword evidence="19" id="KW-1185">Reference proteome</keyword>
<organism evidence="18 19">
    <name type="scientific">Parvularcula mediterranea</name>
    <dbReference type="NCBI Taxonomy" id="2732508"/>
    <lineage>
        <taxon>Bacteria</taxon>
        <taxon>Pseudomonadati</taxon>
        <taxon>Pseudomonadota</taxon>
        <taxon>Alphaproteobacteria</taxon>
        <taxon>Parvularculales</taxon>
        <taxon>Parvularculaceae</taxon>
        <taxon>Parvularcula</taxon>
    </lineage>
</organism>
<name>A0A7Y3RMN4_9PROT</name>
<dbReference type="GO" id="GO:0009279">
    <property type="term" value="C:cell outer membrane"/>
    <property type="evidence" value="ECO:0007669"/>
    <property type="project" value="UniProtKB-SubCell"/>
</dbReference>
<keyword evidence="11 14" id="KW-0472">Membrane</keyword>
<dbReference type="Pfam" id="PF00593">
    <property type="entry name" value="TonB_dep_Rec_b-barrel"/>
    <property type="match status" value="1"/>
</dbReference>
<evidence type="ECO:0000256" key="10">
    <source>
        <dbReference type="ARBA" id="ARBA00023077"/>
    </source>
</evidence>
<proteinExistence type="inferred from homology"/>
<feature type="domain" description="TonB-dependent receptor-like beta-barrel" evidence="16">
    <location>
        <begin position="222"/>
        <end position="667"/>
    </location>
</feature>
<evidence type="ECO:0000256" key="11">
    <source>
        <dbReference type="ARBA" id="ARBA00023136"/>
    </source>
</evidence>
<evidence type="ECO:0000256" key="8">
    <source>
        <dbReference type="ARBA" id="ARBA00023004"/>
    </source>
</evidence>
<protein>
    <submittedName>
        <fullName evidence="18">TonB-dependent siderophore receptor</fullName>
    </submittedName>
</protein>
<comment type="subcellular location">
    <subcellularLocation>
        <location evidence="1 14">Cell outer membrane</location>
        <topology evidence="1 14">Multi-pass membrane protein</topology>
    </subcellularLocation>
</comment>
<keyword evidence="7" id="KW-0732">Signal</keyword>